<feature type="non-terminal residue" evidence="1">
    <location>
        <position position="75"/>
    </location>
</feature>
<dbReference type="RefSeq" id="WP_240354448.1">
    <property type="nucleotide sequence ID" value="NZ_JACGEP010000201.1"/>
</dbReference>
<protein>
    <submittedName>
        <fullName evidence="1">Uncharacterized protein</fullName>
    </submittedName>
</protein>
<feature type="non-terminal residue" evidence="1">
    <location>
        <position position="1"/>
    </location>
</feature>
<evidence type="ECO:0000313" key="2">
    <source>
        <dbReference type="Proteomes" id="UP000768524"/>
    </source>
</evidence>
<dbReference type="EMBL" id="JACGEP010000201">
    <property type="protein sequence ID" value="MBN3053870.1"/>
    <property type="molecule type" value="Genomic_DNA"/>
</dbReference>
<organism evidence="1 2">
    <name type="scientific">Pectobacterium brasiliense</name>
    <dbReference type="NCBI Taxonomy" id="180957"/>
    <lineage>
        <taxon>Bacteria</taxon>
        <taxon>Pseudomonadati</taxon>
        <taxon>Pseudomonadota</taxon>
        <taxon>Gammaproteobacteria</taxon>
        <taxon>Enterobacterales</taxon>
        <taxon>Pectobacteriaceae</taxon>
        <taxon>Pectobacterium</taxon>
    </lineage>
</organism>
<accession>A0AAE2WJ68</accession>
<gene>
    <name evidence="1" type="ORF">H4F45_21000</name>
</gene>
<reference evidence="1" key="1">
    <citation type="submission" date="2020-07" db="EMBL/GenBank/DDBJ databases">
        <title>A pangenomic view of the genus Pectobacterium provides insights into genome organization, phylogeny, and virulence.</title>
        <authorList>
            <person name="Jonkheer E."/>
            <person name="Brankovics B."/>
            <person name="Houwers I."/>
            <person name="Van Der Wolf J."/>
            <person name="Bonants P."/>
            <person name="Vreeburg R."/>
            <person name="Bollema R."/>
            <person name="De Haan J."/>
            <person name="Berke L."/>
            <person name="De Ridder D."/>
            <person name="Smit S."/>
            <person name="Van Der Lee T.A.J."/>
        </authorList>
    </citation>
    <scope>NUCLEOTIDE SEQUENCE</scope>
    <source>
        <strain evidence="1">NAK:433</strain>
    </source>
</reference>
<dbReference type="Proteomes" id="UP000768524">
    <property type="component" value="Unassembled WGS sequence"/>
</dbReference>
<comment type="caution">
    <text evidence="1">The sequence shown here is derived from an EMBL/GenBank/DDBJ whole genome shotgun (WGS) entry which is preliminary data.</text>
</comment>
<proteinExistence type="predicted"/>
<sequence>VSIPTRRELASYGIKLTSQRLAEEQARLKAQKGGEEAEMANYVYQEETPDDIAQQEAALQQSYLDQQRHRNGEEY</sequence>
<name>A0AAE2WJ68_9GAMM</name>
<evidence type="ECO:0000313" key="1">
    <source>
        <dbReference type="EMBL" id="MBN3053870.1"/>
    </source>
</evidence>
<dbReference type="AlphaFoldDB" id="A0AAE2WJ68"/>